<gene>
    <name evidence="2" type="ORF">FN846DRAFT_689173</name>
</gene>
<dbReference type="EMBL" id="VXIS01000075">
    <property type="protein sequence ID" value="KAA8907847.1"/>
    <property type="molecule type" value="Genomic_DNA"/>
</dbReference>
<dbReference type="OrthoDB" id="10386475at2759"/>
<comment type="caution">
    <text evidence="2">The sequence shown here is derived from an EMBL/GenBank/DDBJ whole genome shotgun (WGS) entry which is preliminary data.</text>
</comment>
<keyword evidence="3" id="KW-1185">Reference proteome</keyword>
<dbReference type="Proteomes" id="UP000326924">
    <property type="component" value="Unassembled WGS sequence"/>
</dbReference>
<name>A0A5J5EYA5_9PEZI</name>
<organism evidence="2 3">
    <name type="scientific">Sphaerosporella brunnea</name>
    <dbReference type="NCBI Taxonomy" id="1250544"/>
    <lineage>
        <taxon>Eukaryota</taxon>
        <taxon>Fungi</taxon>
        <taxon>Dikarya</taxon>
        <taxon>Ascomycota</taxon>
        <taxon>Pezizomycotina</taxon>
        <taxon>Pezizomycetes</taxon>
        <taxon>Pezizales</taxon>
        <taxon>Pyronemataceae</taxon>
        <taxon>Sphaerosporella</taxon>
    </lineage>
</organism>
<dbReference type="AlphaFoldDB" id="A0A5J5EYA5"/>
<protein>
    <submittedName>
        <fullName evidence="2">Uncharacterized protein</fullName>
    </submittedName>
</protein>
<evidence type="ECO:0000313" key="2">
    <source>
        <dbReference type="EMBL" id="KAA8907847.1"/>
    </source>
</evidence>
<proteinExistence type="predicted"/>
<evidence type="ECO:0000256" key="1">
    <source>
        <dbReference type="SAM" id="MobiDB-lite"/>
    </source>
</evidence>
<feature type="compositionally biased region" description="Polar residues" evidence="1">
    <location>
        <begin position="47"/>
        <end position="60"/>
    </location>
</feature>
<reference evidence="2 3" key="1">
    <citation type="submission" date="2019-09" db="EMBL/GenBank/DDBJ databases">
        <title>Draft genome of the ectomycorrhizal ascomycete Sphaerosporella brunnea.</title>
        <authorList>
            <consortium name="DOE Joint Genome Institute"/>
            <person name="Benucci G.M."/>
            <person name="Marozzi G."/>
            <person name="Antonielli L."/>
            <person name="Sanchez S."/>
            <person name="Marco P."/>
            <person name="Wang X."/>
            <person name="Falini L.B."/>
            <person name="Barry K."/>
            <person name="Haridas S."/>
            <person name="Lipzen A."/>
            <person name="Labutti K."/>
            <person name="Grigoriev I.V."/>
            <person name="Murat C."/>
            <person name="Martin F."/>
            <person name="Albertini E."/>
            <person name="Donnini D."/>
            <person name="Bonito G."/>
        </authorList>
    </citation>
    <scope>NUCLEOTIDE SEQUENCE [LARGE SCALE GENOMIC DNA]</scope>
    <source>
        <strain evidence="2 3">Sb_GMNB300</strain>
    </source>
</reference>
<dbReference type="InParanoid" id="A0A5J5EYA5"/>
<feature type="compositionally biased region" description="Low complexity" evidence="1">
    <location>
        <begin position="12"/>
        <end position="46"/>
    </location>
</feature>
<evidence type="ECO:0000313" key="3">
    <source>
        <dbReference type="Proteomes" id="UP000326924"/>
    </source>
</evidence>
<feature type="region of interest" description="Disordered" evidence="1">
    <location>
        <begin position="12"/>
        <end position="65"/>
    </location>
</feature>
<accession>A0A5J5EYA5</accession>
<sequence>MEASLLALCLSSSSESEGEATTAAAARAAKLHQSESQFQSQKSSWQPTTYTYPSEASSPQVIKPPETKESALALKAAAEAMYYKRDYAGAMDMAATALKGPGAQLVHALEGKELLALQEACRRRFAALKTV</sequence>